<evidence type="ECO:0000313" key="9">
    <source>
        <dbReference type="Proteomes" id="UP000242715"/>
    </source>
</evidence>
<comment type="similarity">
    <text evidence="2">Belongs to the CRT-like transporter family.</text>
</comment>
<accession>A0A2Z6MZ87</accession>
<evidence type="ECO:0000313" key="8">
    <source>
        <dbReference type="EMBL" id="GAU22147.1"/>
    </source>
</evidence>
<dbReference type="PANTHER" id="PTHR31326:SF7">
    <property type="entry name" value="(CHLOROQUINE-RESISTANCE TRANSPORTER)-LIKE TRANSPORTER, PUTATIVE-RELATED"/>
    <property type="match status" value="1"/>
</dbReference>
<sequence>MASFCRQLPDAGSITLSGGVRFRRTEVIAGNFDVRYGYSLRHTRMLRMKLTVVGAAGYGGVRRRKEKVRPCNYAVEDESVGNDDVVGRSGNRVAEVAVATAATVVYVIVYFGIMYIRHRAGIVTDEMLSLPKTPFVVIGLLEALAAATGMAAGGANLFGCKQKIEVFMSESVLQSLIGNILISIIRNREALWICLLSTHMDQHSNQLPNYLKDGAACFLNVGTLSSGCDGAPLLPILFIVVNIGFNIALLHLLQISSAVVSCLASTFSVPISIYVFTLPLPYLGIASSLPKGFVAGAIILLIGLLFYAWTPSNGSSDASFSEAST</sequence>
<reference evidence="9" key="1">
    <citation type="journal article" date="2017" name="Front. Plant Sci.">
        <title>Climate Clever Clovers: New Paradigm to Reduce the Environmental Footprint of Ruminants by Breeding Low Methanogenic Forages Utilizing Haplotype Variation.</title>
        <authorList>
            <person name="Kaur P."/>
            <person name="Appels R."/>
            <person name="Bayer P.E."/>
            <person name="Keeble-Gagnere G."/>
            <person name="Wang J."/>
            <person name="Hirakawa H."/>
            <person name="Shirasawa K."/>
            <person name="Vercoe P."/>
            <person name="Stefanova K."/>
            <person name="Durmic Z."/>
            <person name="Nichols P."/>
            <person name="Revell C."/>
            <person name="Isobe S.N."/>
            <person name="Edwards D."/>
            <person name="Erskine W."/>
        </authorList>
    </citation>
    <scope>NUCLEOTIDE SEQUENCE [LARGE SCALE GENOMIC DNA]</scope>
    <source>
        <strain evidence="9">cv. Daliak</strain>
    </source>
</reference>
<feature type="transmembrane region" description="Helical" evidence="7">
    <location>
        <begin position="258"/>
        <end position="280"/>
    </location>
</feature>
<protein>
    <submittedName>
        <fullName evidence="8">Uncharacterized protein</fullName>
    </submittedName>
</protein>
<evidence type="ECO:0000256" key="3">
    <source>
        <dbReference type="ARBA" id="ARBA00022448"/>
    </source>
</evidence>
<keyword evidence="5 7" id="KW-1133">Transmembrane helix</keyword>
<comment type="subcellular location">
    <subcellularLocation>
        <location evidence="1">Membrane</location>
        <topology evidence="1">Multi-pass membrane protein</topology>
    </subcellularLocation>
</comment>
<keyword evidence="6 7" id="KW-0472">Membrane</keyword>
<evidence type="ECO:0000256" key="6">
    <source>
        <dbReference type="ARBA" id="ARBA00023136"/>
    </source>
</evidence>
<dbReference type="Pfam" id="PF08627">
    <property type="entry name" value="CRT-like"/>
    <property type="match status" value="1"/>
</dbReference>
<dbReference type="AlphaFoldDB" id="A0A2Z6MZ87"/>
<evidence type="ECO:0000256" key="1">
    <source>
        <dbReference type="ARBA" id="ARBA00004141"/>
    </source>
</evidence>
<feature type="transmembrane region" description="Helical" evidence="7">
    <location>
        <begin position="233"/>
        <end position="252"/>
    </location>
</feature>
<name>A0A2Z6MZ87_TRISU</name>
<dbReference type="InterPro" id="IPR013936">
    <property type="entry name" value="CRT-like"/>
</dbReference>
<keyword evidence="4 7" id="KW-0812">Transmembrane</keyword>
<dbReference type="Proteomes" id="UP000242715">
    <property type="component" value="Unassembled WGS sequence"/>
</dbReference>
<keyword evidence="9" id="KW-1185">Reference proteome</keyword>
<gene>
    <name evidence="8" type="ORF">TSUD_251750</name>
</gene>
<dbReference type="GO" id="GO:0016020">
    <property type="term" value="C:membrane"/>
    <property type="evidence" value="ECO:0007669"/>
    <property type="project" value="UniProtKB-SubCell"/>
</dbReference>
<dbReference type="EMBL" id="DF973242">
    <property type="protein sequence ID" value="GAU22147.1"/>
    <property type="molecule type" value="Genomic_DNA"/>
</dbReference>
<dbReference type="PANTHER" id="PTHR31326">
    <property type="entry name" value="PROTEIN CLT2, CHLOROPLASTIC"/>
    <property type="match status" value="1"/>
</dbReference>
<feature type="transmembrane region" description="Helical" evidence="7">
    <location>
        <begin position="292"/>
        <end position="310"/>
    </location>
</feature>
<evidence type="ECO:0000256" key="4">
    <source>
        <dbReference type="ARBA" id="ARBA00022692"/>
    </source>
</evidence>
<evidence type="ECO:0000256" key="5">
    <source>
        <dbReference type="ARBA" id="ARBA00022989"/>
    </source>
</evidence>
<organism evidence="8 9">
    <name type="scientific">Trifolium subterraneum</name>
    <name type="common">Subterranean clover</name>
    <dbReference type="NCBI Taxonomy" id="3900"/>
    <lineage>
        <taxon>Eukaryota</taxon>
        <taxon>Viridiplantae</taxon>
        <taxon>Streptophyta</taxon>
        <taxon>Embryophyta</taxon>
        <taxon>Tracheophyta</taxon>
        <taxon>Spermatophyta</taxon>
        <taxon>Magnoliopsida</taxon>
        <taxon>eudicotyledons</taxon>
        <taxon>Gunneridae</taxon>
        <taxon>Pentapetalae</taxon>
        <taxon>rosids</taxon>
        <taxon>fabids</taxon>
        <taxon>Fabales</taxon>
        <taxon>Fabaceae</taxon>
        <taxon>Papilionoideae</taxon>
        <taxon>50 kb inversion clade</taxon>
        <taxon>NPAAA clade</taxon>
        <taxon>Hologalegina</taxon>
        <taxon>IRL clade</taxon>
        <taxon>Trifolieae</taxon>
        <taxon>Trifolium</taxon>
    </lineage>
</organism>
<evidence type="ECO:0000256" key="7">
    <source>
        <dbReference type="SAM" id="Phobius"/>
    </source>
</evidence>
<feature type="transmembrane region" description="Helical" evidence="7">
    <location>
        <begin position="136"/>
        <end position="158"/>
    </location>
</feature>
<feature type="transmembrane region" description="Helical" evidence="7">
    <location>
        <begin position="96"/>
        <end position="116"/>
    </location>
</feature>
<keyword evidence="3" id="KW-0813">Transport</keyword>
<proteinExistence type="inferred from homology"/>
<dbReference type="OrthoDB" id="416555at2759"/>
<evidence type="ECO:0000256" key="2">
    <source>
        <dbReference type="ARBA" id="ARBA00006690"/>
    </source>
</evidence>